<organism evidence="10 11">
    <name type="scientific">Sandarakinorhabdus glacialis</name>
    <dbReference type="NCBI Taxonomy" id="1614636"/>
    <lineage>
        <taxon>Bacteria</taxon>
        <taxon>Pseudomonadati</taxon>
        <taxon>Pseudomonadota</taxon>
        <taxon>Alphaproteobacteria</taxon>
        <taxon>Sphingomonadales</taxon>
        <taxon>Sphingosinicellaceae</taxon>
        <taxon>Sandarakinorhabdus</taxon>
    </lineage>
</organism>
<keyword evidence="11" id="KW-1185">Reference proteome</keyword>
<feature type="domain" description="Acyl-CoA dehydrogenase/oxidase C-terminal" evidence="7">
    <location>
        <begin position="238"/>
        <end position="385"/>
    </location>
</feature>
<evidence type="ECO:0000259" key="7">
    <source>
        <dbReference type="Pfam" id="PF00441"/>
    </source>
</evidence>
<evidence type="ECO:0000256" key="5">
    <source>
        <dbReference type="ARBA" id="ARBA00023002"/>
    </source>
</evidence>
<sequence length="406" mass="45027">MATAYNQTRHVDPDFETQLLDSIDKWIDRELRPVVLEHDHGDIWPEKIVAQMVDLGLFGATIGEEYGGLGLPAATYVKIVARICNYWMAPTGIFNSHLILALAIEKFGTPSQKSKWLPKMARGEIRGGLALTEPDAGTDLQGIRMTARRDGDHYILNGTKTWISNAIYGDVFALLVKTDVNADPRYKGMSLFIADKGLPGFRTGRKIAKLGYNSIDSGELIFEDCRIPADQLIGNIEGQGFFQATGGLELGRINVAARGVGMAEGALRLATDYAQVRKTMGKPIAEHQAIQLKLGEMVTRARAARLLTIDAAQAYDRGERVDMEAGMAKYFASEAAAENAQEAMRIFGGYSYSKEFDIERFYRDAMLLCIGEGTNEMQRMIIAKQWIKRNPAYNRSTHLPQPPQRG</sequence>
<dbReference type="AlphaFoldDB" id="A0A916ZUX8"/>
<keyword evidence="5 6" id="KW-0560">Oxidoreductase</keyword>
<dbReference type="GO" id="GO:0050660">
    <property type="term" value="F:flavin adenine dinucleotide binding"/>
    <property type="evidence" value="ECO:0007669"/>
    <property type="project" value="InterPro"/>
</dbReference>
<keyword evidence="3 6" id="KW-0285">Flavoprotein</keyword>
<keyword evidence="4 6" id="KW-0274">FAD</keyword>
<dbReference type="Pfam" id="PF02770">
    <property type="entry name" value="Acyl-CoA_dh_M"/>
    <property type="match status" value="1"/>
</dbReference>
<evidence type="ECO:0000256" key="2">
    <source>
        <dbReference type="ARBA" id="ARBA00009347"/>
    </source>
</evidence>
<dbReference type="Gene3D" id="1.20.140.10">
    <property type="entry name" value="Butyryl-CoA Dehydrogenase, subunit A, domain 3"/>
    <property type="match status" value="1"/>
</dbReference>
<accession>A0A916ZUX8</accession>
<evidence type="ECO:0000313" key="11">
    <source>
        <dbReference type="Proteomes" id="UP000635071"/>
    </source>
</evidence>
<dbReference type="FunFam" id="1.20.140.10:FF:000001">
    <property type="entry name" value="Acyl-CoA dehydrogenase"/>
    <property type="match status" value="1"/>
</dbReference>
<comment type="caution">
    <text evidence="10">The sequence shown here is derived from an EMBL/GenBank/DDBJ whole genome shotgun (WGS) entry which is preliminary data.</text>
</comment>
<dbReference type="InterPro" id="IPR037069">
    <property type="entry name" value="AcylCoA_DH/ox_N_sf"/>
</dbReference>
<evidence type="ECO:0000256" key="1">
    <source>
        <dbReference type="ARBA" id="ARBA00001974"/>
    </source>
</evidence>
<dbReference type="Gene3D" id="1.10.540.10">
    <property type="entry name" value="Acyl-CoA dehydrogenase/oxidase, N-terminal domain"/>
    <property type="match status" value="1"/>
</dbReference>
<comment type="similarity">
    <text evidence="2 6">Belongs to the acyl-CoA dehydrogenase family.</text>
</comment>
<evidence type="ECO:0000259" key="8">
    <source>
        <dbReference type="Pfam" id="PF02770"/>
    </source>
</evidence>
<dbReference type="Pfam" id="PF00441">
    <property type="entry name" value="Acyl-CoA_dh_1"/>
    <property type="match status" value="1"/>
</dbReference>
<evidence type="ECO:0000256" key="6">
    <source>
        <dbReference type="RuleBase" id="RU362125"/>
    </source>
</evidence>
<dbReference type="InterPro" id="IPR009100">
    <property type="entry name" value="AcylCoA_DH/oxidase_NM_dom_sf"/>
</dbReference>
<feature type="domain" description="Acyl-CoA dehydrogenase/oxidase N-terminal" evidence="9">
    <location>
        <begin position="16"/>
        <end position="124"/>
    </location>
</feature>
<dbReference type="Gene3D" id="2.40.110.10">
    <property type="entry name" value="Butyryl-CoA Dehydrogenase, subunit A, domain 2"/>
    <property type="match status" value="1"/>
</dbReference>
<dbReference type="EMBL" id="BMJM01000007">
    <property type="protein sequence ID" value="GGE15340.1"/>
    <property type="molecule type" value="Genomic_DNA"/>
</dbReference>
<dbReference type="PANTHER" id="PTHR43884:SF12">
    <property type="entry name" value="ISOVALERYL-COA DEHYDROGENASE, MITOCHONDRIAL-RELATED"/>
    <property type="match status" value="1"/>
</dbReference>
<dbReference type="PANTHER" id="PTHR43884">
    <property type="entry name" value="ACYL-COA DEHYDROGENASE"/>
    <property type="match status" value="1"/>
</dbReference>
<dbReference type="InterPro" id="IPR013786">
    <property type="entry name" value="AcylCoA_DH/ox_N"/>
</dbReference>
<reference evidence="10" key="1">
    <citation type="journal article" date="2014" name="Int. J. Syst. Evol. Microbiol.">
        <title>Complete genome sequence of Corynebacterium casei LMG S-19264T (=DSM 44701T), isolated from a smear-ripened cheese.</title>
        <authorList>
            <consortium name="US DOE Joint Genome Institute (JGI-PGF)"/>
            <person name="Walter F."/>
            <person name="Albersmeier A."/>
            <person name="Kalinowski J."/>
            <person name="Ruckert C."/>
        </authorList>
    </citation>
    <scope>NUCLEOTIDE SEQUENCE</scope>
    <source>
        <strain evidence="10">CGMCC 1.15519</strain>
    </source>
</reference>
<dbReference type="InterPro" id="IPR036250">
    <property type="entry name" value="AcylCo_DH-like_C"/>
</dbReference>
<dbReference type="FunFam" id="2.40.110.10:FF:000002">
    <property type="entry name" value="Acyl-CoA dehydrogenase fadE12"/>
    <property type="match status" value="1"/>
</dbReference>
<protein>
    <submittedName>
        <fullName evidence="10">Isovaleryl-CoA dehydrogenase</fullName>
    </submittedName>
</protein>
<dbReference type="SUPFAM" id="SSF56645">
    <property type="entry name" value="Acyl-CoA dehydrogenase NM domain-like"/>
    <property type="match status" value="1"/>
</dbReference>
<feature type="domain" description="Acyl-CoA oxidase/dehydrogenase middle" evidence="8">
    <location>
        <begin position="129"/>
        <end position="225"/>
    </location>
</feature>
<gene>
    <name evidence="10" type="ORF">GCM10011529_22190</name>
</gene>
<dbReference type="InterPro" id="IPR006091">
    <property type="entry name" value="Acyl-CoA_Oxase/DH_mid-dom"/>
</dbReference>
<dbReference type="RefSeq" id="WP_188763022.1">
    <property type="nucleotide sequence ID" value="NZ_BMJM01000007.1"/>
</dbReference>
<evidence type="ECO:0000256" key="4">
    <source>
        <dbReference type="ARBA" id="ARBA00022827"/>
    </source>
</evidence>
<dbReference type="SUPFAM" id="SSF47203">
    <property type="entry name" value="Acyl-CoA dehydrogenase C-terminal domain-like"/>
    <property type="match status" value="1"/>
</dbReference>
<dbReference type="InterPro" id="IPR009075">
    <property type="entry name" value="AcylCo_DH/oxidase_C"/>
</dbReference>
<reference evidence="10" key="2">
    <citation type="submission" date="2020-09" db="EMBL/GenBank/DDBJ databases">
        <authorList>
            <person name="Sun Q."/>
            <person name="Zhou Y."/>
        </authorList>
    </citation>
    <scope>NUCLEOTIDE SEQUENCE</scope>
    <source>
        <strain evidence="10">CGMCC 1.15519</strain>
    </source>
</reference>
<dbReference type="Proteomes" id="UP000635071">
    <property type="component" value="Unassembled WGS sequence"/>
</dbReference>
<dbReference type="PROSITE" id="PS00072">
    <property type="entry name" value="ACYL_COA_DH_1"/>
    <property type="match status" value="1"/>
</dbReference>
<name>A0A916ZUX8_9SPHN</name>
<dbReference type="Pfam" id="PF02771">
    <property type="entry name" value="Acyl-CoA_dh_N"/>
    <property type="match status" value="1"/>
</dbReference>
<dbReference type="PIRSF" id="PIRSF016578">
    <property type="entry name" value="HsaA"/>
    <property type="match status" value="1"/>
</dbReference>
<evidence type="ECO:0000259" key="9">
    <source>
        <dbReference type="Pfam" id="PF02771"/>
    </source>
</evidence>
<dbReference type="GO" id="GO:0003995">
    <property type="term" value="F:acyl-CoA dehydrogenase activity"/>
    <property type="evidence" value="ECO:0007669"/>
    <property type="project" value="InterPro"/>
</dbReference>
<dbReference type="InterPro" id="IPR046373">
    <property type="entry name" value="Acyl-CoA_Oxase/DH_mid-dom_sf"/>
</dbReference>
<evidence type="ECO:0000256" key="3">
    <source>
        <dbReference type="ARBA" id="ARBA00022630"/>
    </source>
</evidence>
<dbReference type="InterPro" id="IPR006089">
    <property type="entry name" value="Acyl-CoA_DH_CS"/>
</dbReference>
<comment type="cofactor">
    <cofactor evidence="1 6">
        <name>FAD</name>
        <dbReference type="ChEBI" id="CHEBI:57692"/>
    </cofactor>
</comment>
<proteinExistence type="inferred from homology"/>
<evidence type="ECO:0000313" key="10">
    <source>
        <dbReference type="EMBL" id="GGE15340.1"/>
    </source>
</evidence>